<evidence type="ECO:0000313" key="10">
    <source>
        <dbReference type="EMBL" id="MDI5893929.1"/>
    </source>
</evidence>
<sequence length="399" mass="44310">MNFPLYIAKRYIRSNSKNNAINIINRIASMGIIVGAMALFVVLSVFSGLKVFSLSFTNEIDPDLKISSTLGKSFLISPNQESQIKKIDGLVSYTKIIEERVLFTFDGKQEVTYLKGVDSNFSKVNAIETKLFNGQWLKPNTYQVVVGYGISQKFSMGLLDFNRQLEVLVPKPGKGAIENPEEAFNKTDLIPVGIYAISEDLDSKYVFADLGLAQELLEYKTNQVSGIEIKTKTDADESVITEKLQTIFNNKITVKNRAQLNESLYKMLNTENIAVYLIFTLVIVVALFNLIGALIMMILDKKGNLKTLFNLGTEIKDLRKIFLLQGTLLSVFGGIIGLVLGIIIVLLQEYFQLVMITPALAYPVIFSLENVLIVMGTIVALGFIASLIASSRVSKKLLD</sequence>
<evidence type="ECO:0000256" key="4">
    <source>
        <dbReference type="ARBA" id="ARBA00022692"/>
    </source>
</evidence>
<gene>
    <name evidence="10" type="ORF">QLS65_03430</name>
</gene>
<keyword evidence="3" id="KW-1003">Cell membrane</keyword>
<keyword evidence="6 7" id="KW-0472">Membrane</keyword>
<evidence type="ECO:0000259" key="8">
    <source>
        <dbReference type="Pfam" id="PF02687"/>
    </source>
</evidence>
<evidence type="ECO:0000313" key="11">
    <source>
        <dbReference type="Proteomes" id="UP001243403"/>
    </source>
</evidence>
<feature type="domain" description="MacB-like periplasmic core" evidence="9">
    <location>
        <begin position="29"/>
        <end position="245"/>
    </location>
</feature>
<dbReference type="InterPro" id="IPR003838">
    <property type="entry name" value="ABC3_permease_C"/>
</dbReference>
<feature type="transmembrane region" description="Helical" evidence="7">
    <location>
        <begin position="273"/>
        <end position="300"/>
    </location>
</feature>
<keyword evidence="4 7" id="KW-0812">Transmembrane</keyword>
<proteinExistence type="inferred from homology"/>
<dbReference type="InterPro" id="IPR025857">
    <property type="entry name" value="MacB_PCD"/>
</dbReference>
<dbReference type="Pfam" id="PF02687">
    <property type="entry name" value="FtsX"/>
    <property type="match status" value="1"/>
</dbReference>
<keyword evidence="11" id="KW-1185">Reference proteome</keyword>
<comment type="caution">
    <text evidence="10">The sequence shown here is derived from an EMBL/GenBank/DDBJ whole genome shotgun (WGS) entry which is preliminary data.</text>
</comment>
<comment type="subcellular location">
    <subcellularLocation>
        <location evidence="1">Cell membrane</location>
        <topology evidence="1">Multi-pass membrane protein</topology>
    </subcellularLocation>
</comment>
<dbReference type="EMBL" id="JASCRZ010000001">
    <property type="protein sequence ID" value="MDI5893929.1"/>
    <property type="molecule type" value="Genomic_DNA"/>
</dbReference>
<feature type="transmembrane region" description="Helical" evidence="7">
    <location>
        <begin position="321"/>
        <end position="347"/>
    </location>
</feature>
<feature type="transmembrane region" description="Helical" evidence="7">
    <location>
        <begin position="359"/>
        <end position="389"/>
    </location>
</feature>
<dbReference type="PANTHER" id="PTHR30489">
    <property type="entry name" value="LIPOPROTEIN-RELEASING SYSTEM TRANSMEMBRANE PROTEIN LOLE"/>
    <property type="match status" value="1"/>
</dbReference>
<dbReference type="PANTHER" id="PTHR30489:SF0">
    <property type="entry name" value="LIPOPROTEIN-RELEASING SYSTEM TRANSMEMBRANE PROTEIN LOLE"/>
    <property type="match status" value="1"/>
</dbReference>
<feature type="domain" description="ABC3 transporter permease C-terminal" evidence="8">
    <location>
        <begin position="277"/>
        <end position="396"/>
    </location>
</feature>
<evidence type="ECO:0000256" key="5">
    <source>
        <dbReference type="ARBA" id="ARBA00022989"/>
    </source>
</evidence>
<reference evidence="10 11" key="1">
    <citation type="submission" date="2023-04" db="EMBL/GenBank/DDBJ databases">
        <title>Two novel species of Flavobacterium.</title>
        <authorList>
            <person name="Liu Q."/>
            <person name="Xin Y.-H."/>
        </authorList>
    </citation>
    <scope>NUCLEOTIDE SEQUENCE [LARGE SCALE GENOMIC DNA]</scope>
    <source>
        <strain evidence="10 11">LB1P51</strain>
    </source>
</reference>
<evidence type="ECO:0000256" key="1">
    <source>
        <dbReference type="ARBA" id="ARBA00004651"/>
    </source>
</evidence>
<name>A0ABT6V9P7_9FLAO</name>
<dbReference type="Proteomes" id="UP001243403">
    <property type="component" value="Unassembled WGS sequence"/>
</dbReference>
<comment type="similarity">
    <text evidence="2">Belongs to the ABC-4 integral membrane protein family. LolC/E subfamily.</text>
</comment>
<feature type="transmembrane region" description="Helical" evidence="7">
    <location>
        <begin position="23"/>
        <end position="46"/>
    </location>
</feature>
<dbReference type="InterPro" id="IPR051447">
    <property type="entry name" value="Lipoprotein-release_system"/>
</dbReference>
<evidence type="ECO:0000256" key="6">
    <source>
        <dbReference type="ARBA" id="ARBA00023136"/>
    </source>
</evidence>
<dbReference type="Pfam" id="PF12704">
    <property type="entry name" value="MacB_PCD"/>
    <property type="match status" value="1"/>
</dbReference>
<accession>A0ABT6V9P7</accession>
<evidence type="ECO:0000256" key="2">
    <source>
        <dbReference type="ARBA" id="ARBA00005236"/>
    </source>
</evidence>
<evidence type="ECO:0000256" key="7">
    <source>
        <dbReference type="SAM" id="Phobius"/>
    </source>
</evidence>
<organism evidence="10 11">
    <name type="scientific">Flavobacterium algoritolerans</name>
    <dbReference type="NCBI Taxonomy" id="3041254"/>
    <lineage>
        <taxon>Bacteria</taxon>
        <taxon>Pseudomonadati</taxon>
        <taxon>Bacteroidota</taxon>
        <taxon>Flavobacteriia</taxon>
        <taxon>Flavobacteriales</taxon>
        <taxon>Flavobacteriaceae</taxon>
        <taxon>Flavobacterium</taxon>
    </lineage>
</organism>
<keyword evidence="5 7" id="KW-1133">Transmembrane helix</keyword>
<protein>
    <submittedName>
        <fullName evidence="10">ABC transporter permease</fullName>
    </submittedName>
</protein>
<dbReference type="RefSeq" id="WP_282715221.1">
    <property type="nucleotide sequence ID" value="NZ_JASCRZ010000001.1"/>
</dbReference>
<evidence type="ECO:0000259" key="9">
    <source>
        <dbReference type="Pfam" id="PF12704"/>
    </source>
</evidence>
<evidence type="ECO:0000256" key="3">
    <source>
        <dbReference type="ARBA" id="ARBA00022475"/>
    </source>
</evidence>